<keyword evidence="1" id="KW-1133">Transmembrane helix</keyword>
<keyword evidence="1" id="KW-0812">Transmembrane</keyword>
<sequence>MDWGSAHCFPHADDPKSAGHLMAFVQGGGHIIASIMPFAAGWLRGRSDDLPISGS</sequence>
<feature type="transmembrane region" description="Helical" evidence="1">
    <location>
        <begin position="20"/>
        <end position="43"/>
    </location>
</feature>
<accession>U4Q559</accession>
<geneLocation type="plasmid" evidence="2 3">
    <name>IRBL74_p</name>
</geneLocation>
<evidence type="ECO:0000313" key="2">
    <source>
        <dbReference type="EMBL" id="CDI12363.1"/>
    </source>
</evidence>
<keyword evidence="2" id="KW-0614">Plasmid</keyword>
<dbReference type="EMBL" id="HG518324">
    <property type="protein sequence ID" value="CDI12363.1"/>
    <property type="molecule type" value="Genomic_DNA"/>
</dbReference>
<dbReference type="Proteomes" id="UP000016944">
    <property type="component" value="Plasmid IRBL74_p"/>
</dbReference>
<protein>
    <submittedName>
        <fullName evidence="2">Uncharacterized protein</fullName>
    </submittedName>
</protein>
<keyword evidence="1" id="KW-0472">Membrane</keyword>
<reference evidence="2 3" key="1">
    <citation type="journal article" date="2013" name="Genome Announc.">
        <title>Complete Genome Sequence of the Sesbania Symbiont and Rice Growth-Promoting Endophyte Rhizobium sp. Strain IRBG74.</title>
        <authorList>
            <person name="Crook M.B."/>
            <person name="Mitra S."/>
            <person name="Ane J.M."/>
            <person name="Sadowsky M.J."/>
            <person name="Gyaneshwar P."/>
        </authorList>
    </citation>
    <scope>NUCLEOTIDE SEQUENCE [LARGE SCALE GENOMIC DNA]</scope>
    <source>
        <strain evidence="2 3">IRBG74</strain>
        <plasmid evidence="3">IRBL74_p</plasmid>
    </source>
</reference>
<name>U4Q559_9HYPH</name>
<dbReference type="KEGG" id="rir:BN877_p0649"/>
<organism evidence="2 3">
    <name type="scientific">Agrobacterium pusense</name>
    <dbReference type="NCBI Taxonomy" id="648995"/>
    <lineage>
        <taxon>Bacteria</taxon>
        <taxon>Pseudomonadati</taxon>
        <taxon>Pseudomonadota</taxon>
        <taxon>Alphaproteobacteria</taxon>
        <taxon>Hyphomicrobiales</taxon>
        <taxon>Rhizobiaceae</taxon>
        <taxon>Rhizobium/Agrobacterium group</taxon>
        <taxon>Agrobacterium</taxon>
    </lineage>
</organism>
<proteinExistence type="predicted"/>
<dbReference type="HOGENOM" id="CLU_3029326_0_0_5"/>
<evidence type="ECO:0000313" key="3">
    <source>
        <dbReference type="Proteomes" id="UP000016944"/>
    </source>
</evidence>
<dbReference type="AlphaFoldDB" id="U4Q559"/>
<gene>
    <name evidence="2" type="ORF">BN877_p0649</name>
</gene>
<evidence type="ECO:0000256" key="1">
    <source>
        <dbReference type="SAM" id="Phobius"/>
    </source>
</evidence>